<dbReference type="Pfam" id="PF00924">
    <property type="entry name" value="MS_channel_2nd"/>
    <property type="match status" value="1"/>
</dbReference>
<evidence type="ECO:0000313" key="14">
    <source>
        <dbReference type="Proteomes" id="UP001059610"/>
    </source>
</evidence>
<feature type="domain" description="Mechanosensitive ion channel MscS" evidence="8">
    <location>
        <begin position="921"/>
        <end position="986"/>
    </location>
</feature>
<evidence type="ECO:0000256" key="7">
    <source>
        <dbReference type="SAM" id="Phobius"/>
    </source>
</evidence>
<dbReference type="EMBL" id="BRLJ01000005">
    <property type="protein sequence ID" value="GKX63422.1"/>
    <property type="molecule type" value="Genomic_DNA"/>
</dbReference>
<dbReference type="InterPro" id="IPR049142">
    <property type="entry name" value="MS_channel_1st"/>
</dbReference>
<feature type="transmembrane region" description="Helical" evidence="7">
    <location>
        <begin position="496"/>
        <end position="514"/>
    </location>
</feature>
<keyword evidence="5 7" id="KW-1133">Transmembrane helix</keyword>
<dbReference type="Proteomes" id="UP001059610">
    <property type="component" value="Unassembled WGS sequence"/>
</dbReference>
<evidence type="ECO:0000259" key="10">
    <source>
        <dbReference type="Pfam" id="PF12795"/>
    </source>
</evidence>
<evidence type="ECO:0000256" key="6">
    <source>
        <dbReference type="ARBA" id="ARBA00023136"/>
    </source>
</evidence>
<evidence type="ECO:0000259" key="9">
    <source>
        <dbReference type="Pfam" id="PF12794"/>
    </source>
</evidence>
<comment type="subcellular location">
    <subcellularLocation>
        <location evidence="1">Cell membrane</location>
        <topology evidence="1">Multi-pass membrane protein</topology>
    </subcellularLocation>
</comment>
<dbReference type="InterPro" id="IPR011014">
    <property type="entry name" value="MscS_channel_TM-2"/>
</dbReference>
<dbReference type="Pfam" id="PF21082">
    <property type="entry name" value="MS_channel_3rd"/>
    <property type="match status" value="1"/>
</dbReference>
<keyword evidence="14" id="KW-1185">Reference proteome</keyword>
<gene>
    <name evidence="13" type="primary">aefA</name>
    <name evidence="13" type="ORF">SOASR032_19910</name>
</gene>
<feature type="domain" description="Mechanosensitive ion channel inner membrane" evidence="9">
    <location>
        <begin position="500"/>
        <end position="817"/>
    </location>
</feature>
<dbReference type="PANTHER" id="PTHR30347">
    <property type="entry name" value="POTASSIUM CHANNEL RELATED"/>
    <property type="match status" value="1"/>
</dbReference>
<evidence type="ECO:0000256" key="2">
    <source>
        <dbReference type="ARBA" id="ARBA00008017"/>
    </source>
</evidence>
<dbReference type="InterPro" id="IPR025692">
    <property type="entry name" value="MscS_IM_dom1"/>
</dbReference>
<dbReference type="InterPro" id="IPR006685">
    <property type="entry name" value="MscS_channel_2nd"/>
</dbReference>
<dbReference type="InterPro" id="IPR011066">
    <property type="entry name" value="MscS_channel_C_sf"/>
</dbReference>
<dbReference type="InterPro" id="IPR024393">
    <property type="entry name" value="MscS_porin"/>
</dbReference>
<feature type="transmembrane region" description="Helical" evidence="7">
    <location>
        <begin position="647"/>
        <end position="668"/>
    </location>
</feature>
<feature type="transmembrane region" description="Helical" evidence="7">
    <location>
        <begin position="541"/>
        <end position="561"/>
    </location>
</feature>
<name>A0ABQ5LII7_9GAMM</name>
<evidence type="ECO:0000256" key="4">
    <source>
        <dbReference type="ARBA" id="ARBA00022692"/>
    </source>
</evidence>
<feature type="transmembrane region" description="Helical" evidence="7">
    <location>
        <begin position="680"/>
        <end position="705"/>
    </location>
</feature>
<comment type="similarity">
    <text evidence="2">Belongs to the MscS (TC 1.A.23) family.</text>
</comment>
<comment type="caution">
    <text evidence="13">The sequence shown here is derived from an EMBL/GenBank/DDBJ whole genome shotgun (WGS) entry which is preliminary data.</text>
</comment>
<evidence type="ECO:0008006" key="15">
    <source>
        <dbReference type="Google" id="ProtNLM"/>
    </source>
</evidence>
<feature type="transmembrane region" description="Helical" evidence="7">
    <location>
        <begin position="573"/>
        <end position="592"/>
    </location>
</feature>
<keyword evidence="6 7" id="KW-0472">Membrane</keyword>
<evidence type="ECO:0000259" key="8">
    <source>
        <dbReference type="Pfam" id="PF00924"/>
    </source>
</evidence>
<accession>A0ABQ5LII7</accession>
<evidence type="ECO:0000313" key="13">
    <source>
        <dbReference type="EMBL" id="GKX63422.1"/>
    </source>
</evidence>
<keyword evidence="4 7" id="KW-0812">Transmembrane</keyword>
<dbReference type="Pfam" id="PF21088">
    <property type="entry name" value="MS_channel_1st"/>
    <property type="match status" value="1"/>
</dbReference>
<reference evidence="13" key="1">
    <citation type="submission" date="2022-06" db="EMBL/GenBank/DDBJ databases">
        <title>Draft genome sequences of Pragia fontium str. JCM24417.</title>
        <authorList>
            <person name="Wakabayashi Y."/>
            <person name="Kojima K."/>
        </authorList>
    </citation>
    <scope>NUCLEOTIDE SEQUENCE</scope>
    <source>
        <strain evidence="13">JCM 24417</strain>
    </source>
</reference>
<organism evidence="13 14">
    <name type="scientific">Pragia fontium</name>
    <dbReference type="NCBI Taxonomy" id="82985"/>
    <lineage>
        <taxon>Bacteria</taxon>
        <taxon>Pseudomonadati</taxon>
        <taxon>Pseudomonadota</taxon>
        <taxon>Gammaproteobacteria</taxon>
        <taxon>Enterobacterales</taxon>
        <taxon>Budviciaceae</taxon>
        <taxon>Pragia</taxon>
    </lineage>
</organism>
<dbReference type="Pfam" id="PF12794">
    <property type="entry name" value="MscS_TM"/>
    <property type="match status" value="1"/>
</dbReference>
<dbReference type="RefSeq" id="WP_164720468.1">
    <property type="nucleotide sequence ID" value="NZ_BRLJ01000005.1"/>
</dbReference>
<dbReference type="InterPro" id="IPR023408">
    <property type="entry name" value="MscS_beta-dom_sf"/>
</dbReference>
<dbReference type="Pfam" id="PF12795">
    <property type="entry name" value="MscS_porin"/>
    <property type="match status" value="1"/>
</dbReference>
<feature type="domain" description="Mechanosensitive ion channel MscS C-terminal" evidence="11">
    <location>
        <begin position="995"/>
        <end position="1077"/>
    </location>
</feature>
<dbReference type="InterPro" id="IPR049278">
    <property type="entry name" value="MS_channel_C"/>
</dbReference>
<dbReference type="Gene3D" id="1.10.287.1260">
    <property type="match status" value="1"/>
</dbReference>
<dbReference type="Gene3D" id="2.30.30.60">
    <property type="match status" value="1"/>
</dbReference>
<evidence type="ECO:0000259" key="11">
    <source>
        <dbReference type="Pfam" id="PF21082"/>
    </source>
</evidence>
<dbReference type="PANTHER" id="PTHR30347:SF1">
    <property type="entry name" value="MECHANOSENSITIVE CHANNEL MSCK"/>
    <property type="match status" value="1"/>
</dbReference>
<dbReference type="SUPFAM" id="SSF82861">
    <property type="entry name" value="Mechanosensitive channel protein MscS (YggB), transmembrane region"/>
    <property type="match status" value="1"/>
</dbReference>
<evidence type="ECO:0000256" key="1">
    <source>
        <dbReference type="ARBA" id="ARBA00004651"/>
    </source>
</evidence>
<dbReference type="SUPFAM" id="SSF50182">
    <property type="entry name" value="Sm-like ribonucleoproteins"/>
    <property type="match status" value="1"/>
</dbReference>
<feature type="transmembrane region" description="Helical" evidence="7">
    <location>
        <begin position="872"/>
        <end position="893"/>
    </location>
</feature>
<dbReference type="InterPro" id="IPR052702">
    <property type="entry name" value="MscS-like_channel"/>
</dbReference>
<feature type="transmembrane region" description="Helical" evidence="7">
    <location>
        <begin position="784"/>
        <end position="801"/>
    </location>
</feature>
<dbReference type="NCBIfam" id="NF008438">
    <property type="entry name" value="PRK11281.1"/>
    <property type="match status" value="1"/>
</dbReference>
<feature type="domain" description="Mechanosensitive ion channel transmembrane helices 2/3" evidence="12">
    <location>
        <begin position="879"/>
        <end position="919"/>
    </location>
</feature>
<protein>
    <recommendedName>
        <fullName evidence="15">Potassium efflux system KefA</fullName>
    </recommendedName>
</protein>
<feature type="transmembrane region" description="Helical" evidence="7">
    <location>
        <begin position="827"/>
        <end position="851"/>
    </location>
</feature>
<feature type="transmembrane region" description="Helical" evidence="7">
    <location>
        <begin position="619"/>
        <end position="635"/>
    </location>
</feature>
<dbReference type="Gene3D" id="3.30.70.100">
    <property type="match status" value="1"/>
</dbReference>
<dbReference type="SUPFAM" id="SSF82689">
    <property type="entry name" value="Mechanosensitive channel protein MscS (YggB), C-terminal domain"/>
    <property type="match status" value="1"/>
</dbReference>
<sequence length="1102" mass="125871">MTKSTKSATFALFQIRRMDALFCLFFLFMVPDVLALSNQFPTRDEVSNQLNILNDNNNLSPEDKLIKDDLMHTLEYMDKINDVAQERLALEQQPAQIQSETSNLITLNQADNLLPTPDKLRSQSIKQLESLLSDITNRLQIAQESLFSYSSQLASLQTLPERAQSIIQDLTHQQVALQNQLSDLSSSSNVRPTERLMLVNQQSFLDVQRALEFKKLDINTQLSRLVQMRNDYLSVYINKLQSTVFELQAELNTKRLNLSKSIIEDEHLAGDVKQHPLINQELEAIDRIGQRLNTVTNDTNRLVEENIRVRGGLNNVQEVQRNLNIQINMFRGTLLLSRLLYQQQKNFQSEVLVQDLHIDNIRIEKFNISQNINTLFDSEKYVNNLLVSQSAEQQSSELRETLNKIVMVRLELLEQLNEQLGNQLTQSIKLQINQQQLIEINTAIWRTLTQQIFWVSSNKPMNLSWLTDFPAAAKQQLKTTDLSISSDALMQGVKNSIGYLLLILFGIGVIYWRMRSINRSLARLSAEVGHFQDNQINTPKAIYLTLIKALPGALMILAVGLVCLKSNSSISHFCWRLSLELALFWFVCAFIWHSLSPKGIVEHHFAFPAQHCIQYRRQTLWLSLTILPFIFWSVLGEQNPLWLMDDVIGQAIILFILILLCVQIFPVCRRYLQQGHSLTIRLSVVCIVAVVPLIFIVLMVLGYFYTTLRLASRWIDSLYLLIAWNYIFLTTLCVLRVAAQKLAHRRAVVRRQDLTQEENGDDDPTPIEEPQLAMEQINHQSLRIINMVFFLIFAVLFYWIWSDLIVDLSYLYGITLWNYDAVVSGNAMLQSVTLGSLLVCLAILVVSYIMMRNLPGLLEVSVLSRLQLRPGTSYAITAVLTYLIAVIGIMIALGRLGISWDKLQWLAAALSVGLGFGLQEILANFVSGLIILFERPIRIGDTITIGTYSGKVSKIHIRATTIIDFDRKEVIIPNKSFVTERLINWTLSDTVTRVSIKLGVAYGSDLDKVKSVLLQAMKMNPHVLPEPEPQVLFLNFGDSTLDHELRFYVGELKYRTRTVDELNRMIDALCRENNIDIAFNQLEVHLHQPQDIEADNSASGRQ</sequence>
<feature type="transmembrane region" description="Helical" evidence="7">
    <location>
        <begin position="717"/>
        <end position="738"/>
    </location>
</feature>
<feature type="domain" description="Mechanosensitive ion channel MscS porin" evidence="10">
    <location>
        <begin position="49"/>
        <end position="279"/>
    </location>
</feature>
<evidence type="ECO:0000259" key="12">
    <source>
        <dbReference type="Pfam" id="PF21088"/>
    </source>
</evidence>
<evidence type="ECO:0000256" key="3">
    <source>
        <dbReference type="ARBA" id="ARBA00022475"/>
    </source>
</evidence>
<proteinExistence type="inferred from homology"/>
<feature type="transmembrane region" description="Helical" evidence="7">
    <location>
        <begin position="905"/>
        <end position="933"/>
    </location>
</feature>
<dbReference type="InterPro" id="IPR010920">
    <property type="entry name" value="LSM_dom_sf"/>
</dbReference>
<keyword evidence="3" id="KW-1003">Cell membrane</keyword>
<evidence type="ECO:0000256" key="5">
    <source>
        <dbReference type="ARBA" id="ARBA00022989"/>
    </source>
</evidence>